<gene>
    <name evidence="3" type="ORF">VZD24_07265</name>
    <name evidence="2" type="ORF">VZD85_00345</name>
</gene>
<dbReference type="Proteomes" id="UP001390963">
    <property type="component" value="Unassembled WGS sequence"/>
</dbReference>
<dbReference type="Proteomes" id="UP001388259">
    <property type="component" value="Unassembled WGS sequence"/>
</dbReference>
<evidence type="ECO:0000313" key="4">
    <source>
        <dbReference type="Proteomes" id="UP001388259"/>
    </source>
</evidence>
<protein>
    <submittedName>
        <fullName evidence="2">DUF6090 family protein</fullName>
    </submittedName>
</protein>
<dbReference type="EMBL" id="JBANCF010000004">
    <property type="protein sequence ID" value="MEM0573308.1"/>
    <property type="molecule type" value="Genomic_DNA"/>
</dbReference>
<evidence type="ECO:0000313" key="3">
    <source>
        <dbReference type="EMBL" id="MEM0573308.1"/>
    </source>
</evidence>
<feature type="transmembrane region" description="Helical" evidence="1">
    <location>
        <begin position="21"/>
        <end position="42"/>
    </location>
</feature>
<evidence type="ECO:0000256" key="1">
    <source>
        <dbReference type="SAM" id="Phobius"/>
    </source>
</evidence>
<comment type="caution">
    <text evidence="2">The sequence shown here is derived from an EMBL/GenBank/DDBJ whole genome shotgun (WGS) entry which is preliminary data.</text>
</comment>
<proteinExistence type="predicted"/>
<keyword evidence="5" id="KW-1185">Reference proteome</keyword>
<dbReference type="InterPro" id="IPR045749">
    <property type="entry name" value="DUF6090"/>
</dbReference>
<dbReference type="RefSeq" id="WP_279448011.1">
    <property type="nucleotide sequence ID" value="NZ_JAZBJM010000001.1"/>
</dbReference>
<keyword evidence="1" id="KW-1133">Transmembrane helix</keyword>
<accession>A0AB35YL30</accession>
<dbReference type="Pfam" id="PF19578">
    <property type="entry name" value="DUF6090"/>
    <property type="match status" value="1"/>
</dbReference>
<keyword evidence="1" id="KW-0812">Transmembrane</keyword>
<keyword evidence="1" id="KW-0472">Membrane</keyword>
<evidence type="ECO:0000313" key="2">
    <source>
        <dbReference type="EMBL" id="MEM0516784.1"/>
    </source>
</evidence>
<dbReference type="AlphaFoldDB" id="A0AB35YL30"/>
<name>A0AB35YL30_9FLAO</name>
<organism evidence="2 4">
    <name type="scientific">Aequorivita flava</name>
    <dbReference type="NCBI Taxonomy" id="3114371"/>
    <lineage>
        <taxon>Bacteria</taxon>
        <taxon>Pseudomonadati</taxon>
        <taxon>Bacteroidota</taxon>
        <taxon>Flavobacteriia</taxon>
        <taxon>Flavobacteriales</taxon>
        <taxon>Flavobacteriaceae</taxon>
        <taxon>Aequorivita</taxon>
    </lineage>
</organism>
<sequence>MLRFFRRIRQNLLAEKKFTKYLFYALGEIILVVIGILIALAINNANQKRLTEKNEVTYLMGLKEEFQTSKLKLKELIAVNQDNYSGAKQILEYTGDPSATPSEEEFSKVLYSTFSTDIAFNPNNSLLQEIINSGNLKNLSDTELRIQLTNWISTIEDIRRQEEELGIQRIKVLDMFRTNDYSLRTIFEKAGVSESIGLPSTDVTESNLSLLDSKEFENNVLMFIITSYATEEVHYRPLMQDLDKILKLIDGTK</sequence>
<dbReference type="EMBL" id="JAZBJM010000001">
    <property type="protein sequence ID" value="MEM0516784.1"/>
    <property type="molecule type" value="Genomic_DNA"/>
</dbReference>
<reference evidence="2 5" key="1">
    <citation type="submission" date="2024-01" db="EMBL/GenBank/DDBJ databases">
        <title>Aequorivita flavus sp. nov., isolated from deep-sea sediment.</title>
        <authorList>
            <person name="Chen X."/>
        </authorList>
    </citation>
    <scope>NUCLEOTIDE SEQUENCE</scope>
    <source>
        <strain evidence="2">MCCC 1A16923</strain>
        <strain evidence="3 5">MCCC 1A16935</strain>
    </source>
</reference>
<evidence type="ECO:0000313" key="5">
    <source>
        <dbReference type="Proteomes" id="UP001390963"/>
    </source>
</evidence>